<gene>
    <name evidence="2" type="ORF">RMSM_00848</name>
</gene>
<dbReference type="AlphaFoldDB" id="M5S7S7"/>
<dbReference type="EMBL" id="ANOG01000133">
    <property type="protein sequence ID" value="EMI22224.1"/>
    <property type="molecule type" value="Genomic_DNA"/>
</dbReference>
<reference evidence="2 3" key="1">
    <citation type="journal article" date="2013" name="Mar. Genomics">
        <title>Expression of sulfatases in Rhodopirellula baltica and the diversity of sulfatases in the genus Rhodopirellula.</title>
        <authorList>
            <person name="Wegner C.E."/>
            <person name="Richter-Heitmann T."/>
            <person name="Klindworth A."/>
            <person name="Klockow C."/>
            <person name="Richter M."/>
            <person name="Achstetter T."/>
            <person name="Glockner F.O."/>
            <person name="Harder J."/>
        </authorList>
    </citation>
    <scope>NUCLEOTIDE SEQUENCE [LARGE SCALE GENOMIC DNA]</scope>
    <source>
        <strain evidence="2 3">SM1</strain>
    </source>
</reference>
<accession>M5S7S7</accession>
<organism evidence="2 3">
    <name type="scientific">Rhodopirellula maiorica SM1</name>
    <dbReference type="NCBI Taxonomy" id="1265738"/>
    <lineage>
        <taxon>Bacteria</taxon>
        <taxon>Pseudomonadati</taxon>
        <taxon>Planctomycetota</taxon>
        <taxon>Planctomycetia</taxon>
        <taxon>Pirellulales</taxon>
        <taxon>Pirellulaceae</taxon>
        <taxon>Novipirellula</taxon>
    </lineage>
</organism>
<keyword evidence="3" id="KW-1185">Reference proteome</keyword>
<evidence type="ECO:0000313" key="2">
    <source>
        <dbReference type="EMBL" id="EMI22224.1"/>
    </source>
</evidence>
<comment type="caution">
    <text evidence="2">The sequence shown here is derived from an EMBL/GenBank/DDBJ whole genome shotgun (WGS) entry which is preliminary data.</text>
</comment>
<proteinExistence type="predicted"/>
<sequence length="183" mass="20090">MTIHPVVPIVRAFFKATMFHKLLTFSTMTAVVLHALLGCCVHHAHAGHTHSHDVDQVMLDVPHVVGLNDAGYDHEGHFHDGHKAPCSDDDANEVGSEQPCSQAPCSGSHGPHESCDEADCNIVADQRDNDISLMLTVDWSPLLTYCLSLSSQELIALRTEYGSPPDPHCVQSPLRLKTQVWRL</sequence>
<evidence type="ECO:0000313" key="3">
    <source>
        <dbReference type="Proteomes" id="UP000011991"/>
    </source>
</evidence>
<feature type="region of interest" description="Disordered" evidence="1">
    <location>
        <begin position="81"/>
        <end position="108"/>
    </location>
</feature>
<evidence type="ECO:0000256" key="1">
    <source>
        <dbReference type="SAM" id="MobiDB-lite"/>
    </source>
</evidence>
<protein>
    <submittedName>
        <fullName evidence="2">Uncharacterized protein</fullName>
    </submittedName>
</protein>
<name>M5S7S7_9BACT</name>
<dbReference type="Proteomes" id="UP000011991">
    <property type="component" value="Unassembled WGS sequence"/>
</dbReference>